<dbReference type="EMBL" id="BAAACI010000001">
    <property type="protein sequence ID" value="GAA0768760.1"/>
    <property type="molecule type" value="Genomic_DNA"/>
</dbReference>
<accession>A0ABN1KJH4</accession>
<evidence type="ECO:0000313" key="1">
    <source>
        <dbReference type="EMBL" id="GAA0768760.1"/>
    </source>
</evidence>
<protein>
    <submittedName>
        <fullName evidence="1">Uncharacterized protein</fullName>
    </submittedName>
</protein>
<dbReference type="RefSeq" id="WP_343824098.1">
    <property type="nucleotide sequence ID" value="NZ_BAAACI010000001.1"/>
</dbReference>
<comment type="caution">
    <text evidence="1">The sequence shown here is derived from an EMBL/GenBank/DDBJ whole genome shotgun (WGS) entry which is preliminary data.</text>
</comment>
<gene>
    <name evidence="1" type="ORF">GCM10008908_09480</name>
</gene>
<reference evidence="1 2" key="1">
    <citation type="journal article" date="2019" name="Int. J. Syst. Evol. Microbiol.">
        <title>The Global Catalogue of Microorganisms (GCM) 10K type strain sequencing project: providing services to taxonomists for standard genome sequencing and annotation.</title>
        <authorList>
            <consortium name="The Broad Institute Genomics Platform"/>
            <consortium name="The Broad Institute Genome Sequencing Center for Infectious Disease"/>
            <person name="Wu L."/>
            <person name="Ma J."/>
        </authorList>
    </citation>
    <scope>NUCLEOTIDE SEQUENCE [LARGE SCALE GENOMIC DNA]</scope>
    <source>
        <strain evidence="1 2">JCM 1417</strain>
    </source>
</reference>
<evidence type="ECO:0000313" key="2">
    <source>
        <dbReference type="Proteomes" id="UP001501047"/>
    </source>
</evidence>
<keyword evidence="2" id="KW-1185">Reference proteome</keyword>
<proteinExistence type="predicted"/>
<name>A0ABN1KJH4_CLOSU</name>
<sequence>MMNYLVREAVNTYCPKTQKFDINEHCYSYKSYLKVAINLKYVLDNCLFNDDTLCNFIKELNKAISKSKKRYSNKYYTFEDELFDKLADHSITKSKFKKMNRKLRMIILQYKLSNVFKFNTNPTID</sequence>
<dbReference type="Proteomes" id="UP001501047">
    <property type="component" value="Unassembled WGS sequence"/>
</dbReference>
<organism evidence="1 2">
    <name type="scientific">Clostridium subterminale</name>
    <dbReference type="NCBI Taxonomy" id="1550"/>
    <lineage>
        <taxon>Bacteria</taxon>
        <taxon>Bacillati</taxon>
        <taxon>Bacillota</taxon>
        <taxon>Clostridia</taxon>
        <taxon>Eubacteriales</taxon>
        <taxon>Clostridiaceae</taxon>
        <taxon>Clostridium</taxon>
    </lineage>
</organism>